<feature type="compositionally biased region" description="Polar residues" evidence="3">
    <location>
        <begin position="853"/>
        <end position="867"/>
    </location>
</feature>
<dbReference type="InterPro" id="IPR051722">
    <property type="entry name" value="Endocytosis_PI4K-reg_protein"/>
</dbReference>
<reference evidence="4" key="1">
    <citation type="journal article" date="2020" name="Stud. Mycol.">
        <title>101 Dothideomycetes genomes: a test case for predicting lifestyles and emergence of pathogens.</title>
        <authorList>
            <person name="Haridas S."/>
            <person name="Albert R."/>
            <person name="Binder M."/>
            <person name="Bloem J."/>
            <person name="Labutti K."/>
            <person name="Salamov A."/>
            <person name="Andreopoulos B."/>
            <person name="Baker S."/>
            <person name="Barry K."/>
            <person name="Bills G."/>
            <person name="Bluhm B."/>
            <person name="Cannon C."/>
            <person name="Castanera R."/>
            <person name="Culley D."/>
            <person name="Daum C."/>
            <person name="Ezra D."/>
            <person name="Gonzalez J."/>
            <person name="Henrissat B."/>
            <person name="Kuo A."/>
            <person name="Liang C."/>
            <person name="Lipzen A."/>
            <person name="Lutzoni F."/>
            <person name="Magnuson J."/>
            <person name="Mondo S."/>
            <person name="Nolan M."/>
            <person name="Ohm R."/>
            <person name="Pangilinan J."/>
            <person name="Park H.-J."/>
            <person name="Ramirez L."/>
            <person name="Alfaro M."/>
            <person name="Sun H."/>
            <person name="Tritt A."/>
            <person name="Yoshinaga Y."/>
            <person name="Zwiers L.-H."/>
            <person name="Turgeon B."/>
            <person name="Goodwin S."/>
            <person name="Spatafora J."/>
            <person name="Crous P."/>
            <person name="Grigoriev I."/>
        </authorList>
    </citation>
    <scope>NUCLEOTIDE SEQUENCE</scope>
    <source>
        <strain evidence="4">ATCC 74209</strain>
    </source>
</reference>
<feature type="compositionally biased region" description="Basic and acidic residues" evidence="3">
    <location>
        <begin position="1087"/>
        <end position="1105"/>
    </location>
</feature>
<feature type="region of interest" description="Disordered" evidence="3">
    <location>
        <begin position="1068"/>
        <end position="1122"/>
    </location>
</feature>
<evidence type="ECO:0000313" key="5">
    <source>
        <dbReference type="Proteomes" id="UP000799536"/>
    </source>
</evidence>
<comment type="function">
    <text evidence="1">Involved in endocytosis.</text>
</comment>
<feature type="region of interest" description="Disordered" evidence="3">
    <location>
        <begin position="747"/>
        <end position="911"/>
    </location>
</feature>
<evidence type="ECO:0008006" key="6">
    <source>
        <dbReference type="Google" id="ProtNLM"/>
    </source>
</evidence>
<keyword evidence="5" id="KW-1185">Reference proteome</keyword>
<dbReference type="SUPFAM" id="SSF48452">
    <property type="entry name" value="TPR-like"/>
    <property type="match status" value="2"/>
</dbReference>
<dbReference type="Proteomes" id="UP000799536">
    <property type="component" value="Unassembled WGS sequence"/>
</dbReference>
<dbReference type="InterPro" id="IPR019734">
    <property type="entry name" value="TPR_rpt"/>
</dbReference>
<sequence>MGSHHGPEKALRYISQLDDARCAGRWKEIPELTRKVAKHAPYRRCLVLTARCEAEIAAYTTQQSTATAAASTGLSQYIPELLTAIDEAGSHHAEDTFQARICLGWLHYELGEPGLAAAKLPKDFAAVALKMSDQAGASPLSNWTQVCLVKGTYLKGSSQEKTVSAEDALHTYQSILPWLGFSKNFNMATPQFKMWTERLLVRLCLLVDQSAETGELVEPLEALRIFRLWYVCWETIRNSGSGSAEAAKYRRLTWKAYYDTLSVILQHRLPYRAGTTDTDNPGSTISEKASLQTTFTSRLQERGELKRVETIYEGLLLSETSFPKASENNQEIEAWAEAVMENWRVLCGPTWRDEDLGEGGKQAVGRSVLDILYRAATKTFHSTQVLRHLFVVHASLAEFDLAFKAYDTYVEIITRGKDRFEKSGEEDVGIDDDSTILRTSAEAIRVLCRFGSRKEAEKALEIGEHIEKWLAQSQHASSASNGESQRSRNVEVDPRALAAAYSGIGISLANWARFTYTADSRTSIQNKAIQYLRKSLKGKYEDPHNLEALYALGLILAEMRDIPGAIKVVKFALSSATKHKSSISTDGVMSGGLPTQFGRERKLIPLWHLLALLLTARSEFSAAEKSCENAFEQFGDPQILFGKEDEGQSFRSEHLNELTKAGTDHLGIVDQMGFLEKSGIIQIKMTQLALAEVNEGSNAAVDLSDELLALYNRLFGDPAHEKPKLQVPITTAPPPKSAVGTIRGSIFRSKSTQRGNPHDPTSRNASIASSTPSTVATQATAAPKIQVTDETGADRAEKRHHHSLHLPHRHHDEHAVPKRSGSKLQKRSSNSLRRSEVEAEKLPEMPSLPERIANSTPPRTSSAQSPGRSRAASLRKSIESSDRPLRPIAHNMSPNSEPPPTGQYEQPPKQDVRLPTPFPSVDYVPPDPHFSALQERCQKVSLLASIWIFISGLYTRAKMYDDASGAVGEALKLIEIFELEVAQESSSSKAFADPGWGGGKSVEELWADAYAARGEILLAQSLKHEARADFEQAVMHFPDHPEAIVGLSNVLLDIYCKVIPLEPSQDALKLDTSSSHPSPPSVPVVSDHGKLTEQNHKEDHGSKKEHISHHTPSAENKISPPDLTRLTARDRAFGLLSTLTKLGSGWDYSEAWFALARAYEESGQIEKTKEVLWWCVELEDTHPVRGWKSAALGGFVL</sequence>
<evidence type="ECO:0000256" key="1">
    <source>
        <dbReference type="ARBA" id="ARBA00002550"/>
    </source>
</evidence>
<dbReference type="EMBL" id="ML994014">
    <property type="protein sequence ID" value="KAF2200610.1"/>
    <property type="molecule type" value="Genomic_DNA"/>
</dbReference>
<accession>A0A9P4JK61</accession>
<evidence type="ECO:0000256" key="2">
    <source>
        <dbReference type="ARBA" id="ARBA00038251"/>
    </source>
</evidence>
<evidence type="ECO:0000313" key="4">
    <source>
        <dbReference type="EMBL" id="KAF2200610.1"/>
    </source>
</evidence>
<dbReference type="SMART" id="SM00028">
    <property type="entry name" value="TPR"/>
    <property type="match status" value="5"/>
</dbReference>
<dbReference type="Gene3D" id="1.25.40.10">
    <property type="entry name" value="Tetratricopeptide repeat domain"/>
    <property type="match status" value="2"/>
</dbReference>
<comment type="similarity">
    <text evidence="2">Belongs to the YPP1 family.</text>
</comment>
<feature type="compositionally biased region" description="Basic and acidic residues" evidence="3">
    <location>
        <begin position="833"/>
        <end position="843"/>
    </location>
</feature>
<dbReference type="InterPro" id="IPR011990">
    <property type="entry name" value="TPR-like_helical_dom_sf"/>
</dbReference>
<dbReference type="AlphaFoldDB" id="A0A9P4JK61"/>
<feature type="compositionally biased region" description="Basic residues" evidence="3">
    <location>
        <begin position="798"/>
        <end position="809"/>
    </location>
</feature>
<dbReference type="PANTHER" id="PTHR23083">
    <property type="entry name" value="TETRATRICOPEPTIDE REPEAT PROTEIN, TPR"/>
    <property type="match status" value="1"/>
</dbReference>
<feature type="compositionally biased region" description="Polar residues" evidence="3">
    <location>
        <begin position="762"/>
        <end position="780"/>
    </location>
</feature>
<proteinExistence type="inferred from homology"/>
<feature type="compositionally biased region" description="Basic and acidic residues" evidence="3">
    <location>
        <begin position="876"/>
        <end position="885"/>
    </location>
</feature>
<gene>
    <name evidence="4" type="ORF">GQ43DRAFT_66342</name>
</gene>
<evidence type="ECO:0000256" key="3">
    <source>
        <dbReference type="SAM" id="MobiDB-lite"/>
    </source>
</evidence>
<organism evidence="4 5">
    <name type="scientific">Delitschia confertaspora ATCC 74209</name>
    <dbReference type="NCBI Taxonomy" id="1513339"/>
    <lineage>
        <taxon>Eukaryota</taxon>
        <taxon>Fungi</taxon>
        <taxon>Dikarya</taxon>
        <taxon>Ascomycota</taxon>
        <taxon>Pezizomycotina</taxon>
        <taxon>Dothideomycetes</taxon>
        <taxon>Pleosporomycetidae</taxon>
        <taxon>Pleosporales</taxon>
        <taxon>Delitschiaceae</taxon>
        <taxon>Delitschia</taxon>
    </lineage>
</organism>
<comment type="caution">
    <text evidence="4">The sequence shown here is derived from an EMBL/GenBank/DDBJ whole genome shotgun (WGS) entry which is preliminary data.</text>
</comment>
<dbReference type="OrthoDB" id="29013at2759"/>
<dbReference type="PANTHER" id="PTHR23083:SF464">
    <property type="entry name" value="TETRATRICOPEPTIDE REPEAT DOMAIN 7, ISOFORM A"/>
    <property type="match status" value="1"/>
</dbReference>
<protein>
    <recommendedName>
        <fullName evidence="6">Filamentation protein</fullName>
    </recommendedName>
</protein>
<name>A0A9P4JK61_9PLEO</name>